<evidence type="ECO:0000313" key="3">
    <source>
        <dbReference type="Proteomes" id="UP000737171"/>
    </source>
</evidence>
<organism evidence="2 3">
    <name type="scientific">Pseudaquabacterium terrae</name>
    <dbReference type="NCBI Taxonomy" id="2732868"/>
    <lineage>
        <taxon>Bacteria</taxon>
        <taxon>Pseudomonadati</taxon>
        <taxon>Pseudomonadota</taxon>
        <taxon>Betaproteobacteria</taxon>
        <taxon>Burkholderiales</taxon>
        <taxon>Sphaerotilaceae</taxon>
        <taxon>Pseudaquabacterium</taxon>
    </lineage>
</organism>
<gene>
    <name evidence="2" type="ORF">HLB44_30730</name>
</gene>
<sequence length="150" mass="16112">MKMNRTVTGMALGIVIVIGQAMAAPPVLTATLPYNEAVRNANGKRQVELPPRNPHYPKLKIAKVGAPFGGNTHWMIEGPDGLLQCTSTVVTAESCEPSDIGTVKKLRTWVVLMKGAWHACIGMAAPVKCQGLYAKPTRDNVLALPPEEVQ</sequence>
<dbReference type="EMBL" id="JABRWJ010000011">
    <property type="protein sequence ID" value="NRF71369.1"/>
    <property type="molecule type" value="Genomic_DNA"/>
</dbReference>
<evidence type="ECO:0000313" key="2">
    <source>
        <dbReference type="EMBL" id="NRF71369.1"/>
    </source>
</evidence>
<name>A0ABX2ES43_9BURK</name>
<accession>A0ABX2ES43</accession>
<protein>
    <submittedName>
        <fullName evidence="2">Uncharacterized protein</fullName>
    </submittedName>
</protein>
<keyword evidence="3" id="KW-1185">Reference proteome</keyword>
<feature type="chain" id="PRO_5045971921" evidence="1">
    <location>
        <begin position="24"/>
        <end position="150"/>
    </location>
</feature>
<feature type="signal peptide" evidence="1">
    <location>
        <begin position="1"/>
        <end position="23"/>
    </location>
</feature>
<dbReference type="RefSeq" id="WP_173132387.1">
    <property type="nucleotide sequence ID" value="NZ_JABRWJ010000011.1"/>
</dbReference>
<comment type="caution">
    <text evidence="2">The sequence shown here is derived from an EMBL/GenBank/DDBJ whole genome shotgun (WGS) entry which is preliminary data.</text>
</comment>
<keyword evidence="1" id="KW-0732">Signal</keyword>
<proteinExistence type="predicted"/>
<evidence type="ECO:0000256" key="1">
    <source>
        <dbReference type="SAM" id="SignalP"/>
    </source>
</evidence>
<reference evidence="2 3" key="1">
    <citation type="submission" date="2020-05" db="EMBL/GenBank/DDBJ databases">
        <title>Aquincola sp. isolate from soil.</title>
        <authorList>
            <person name="Han J."/>
            <person name="Kim D.-U."/>
        </authorList>
    </citation>
    <scope>NUCLEOTIDE SEQUENCE [LARGE SCALE GENOMIC DNA]</scope>
    <source>
        <strain evidence="2 3">S2</strain>
    </source>
</reference>
<dbReference type="Proteomes" id="UP000737171">
    <property type="component" value="Unassembled WGS sequence"/>
</dbReference>